<dbReference type="Gene3D" id="3.20.20.110">
    <property type="entry name" value="Ribulose bisphosphate carboxylase, large subunit, C-terminal domain"/>
    <property type="match status" value="1"/>
</dbReference>
<gene>
    <name evidence="2" type="ORF">S01H4_65026</name>
</gene>
<dbReference type="Pfam" id="PF00016">
    <property type="entry name" value="RuBisCO_large"/>
    <property type="match status" value="1"/>
</dbReference>
<evidence type="ECO:0000259" key="1">
    <source>
        <dbReference type="Pfam" id="PF00016"/>
    </source>
</evidence>
<dbReference type="EMBL" id="BART01039637">
    <property type="protein sequence ID" value="GAH22119.1"/>
    <property type="molecule type" value="Genomic_DNA"/>
</dbReference>
<dbReference type="GO" id="GO:0016984">
    <property type="term" value="F:ribulose-bisphosphate carboxylase activity"/>
    <property type="evidence" value="ECO:0007669"/>
    <property type="project" value="InterPro"/>
</dbReference>
<dbReference type="AlphaFoldDB" id="X1EY75"/>
<reference evidence="2" key="1">
    <citation type="journal article" date="2014" name="Front. Microbiol.">
        <title>High frequency of phylogenetically diverse reductive dehalogenase-homologous genes in deep subseafloor sedimentary metagenomes.</title>
        <authorList>
            <person name="Kawai M."/>
            <person name="Futagami T."/>
            <person name="Toyoda A."/>
            <person name="Takaki Y."/>
            <person name="Nishi S."/>
            <person name="Hori S."/>
            <person name="Arai W."/>
            <person name="Tsubouchi T."/>
            <person name="Morono Y."/>
            <person name="Uchiyama I."/>
            <person name="Ito T."/>
            <person name="Fujiyama A."/>
            <person name="Inagaki F."/>
            <person name="Takami H."/>
        </authorList>
    </citation>
    <scope>NUCLEOTIDE SEQUENCE</scope>
    <source>
        <strain evidence="2">Expedition CK06-06</strain>
    </source>
</reference>
<dbReference type="InterPro" id="IPR000685">
    <property type="entry name" value="RuBisCO_lsu_C"/>
</dbReference>
<organism evidence="2">
    <name type="scientific">marine sediment metagenome</name>
    <dbReference type="NCBI Taxonomy" id="412755"/>
    <lineage>
        <taxon>unclassified sequences</taxon>
        <taxon>metagenomes</taxon>
        <taxon>ecological metagenomes</taxon>
    </lineage>
</organism>
<protein>
    <recommendedName>
        <fullName evidence="1">Ribulose bisphosphate carboxylase large subunit C-terminal domain-containing protein</fullName>
    </recommendedName>
</protein>
<name>X1EY75_9ZZZZ</name>
<dbReference type="GO" id="GO:0000287">
    <property type="term" value="F:magnesium ion binding"/>
    <property type="evidence" value="ECO:0007669"/>
    <property type="project" value="InterPro"/>
</dbReference>
<evidence type="ECO:0000313" key="2">
    <source>
        <dbReference type="EMBL" id="GAH22119.1"/>
    </source>
</evidence>
<accession>X1EY75</accession>
<feature type="non-terminal residue" evidence="2">
    <location>
        <position position="80"/>
    </location>
</feature>
<feature type="domain" description="Ribulose bisphosphate carboxylase large subunit C-terminal" evidence="1">
    <location>
        <begin position="3"/>
        <end position="78"/>
    </location>
</feature>
<proteinExistence type="predicted"/>
<dbReference type="SUPFAM" id="SSF51649">
    <property type="entry name" value="RuBisCo, C-terminal domain"/>
    <property type="match status" value="1"/>
</dbReference>
<comment type="caution">
    <text evidence="2">The sequence shown here is derived from an EMBL/GenBank/DDBJ whole genome shotgun (WGS) entry which is preliminary data.</text>
</comment>
<dbReference type="InterPro" id="IPR036376">
    <property type="entry name" value="RuBisCO_lsu_C_sf"/>
</dbReference>
<sequence>MGANLAYEAAVGGADIIKDDELLANPEFNTLEDRIPRFMEALDRADSEKGEKTLYTVNITDKLPQMFENAERAQELGANG</sequence>